<sequence length="141" mass="15460">MKSVKDAARALRRHSVVASWWSSASSRTHGDPSSLFGVVTLFSGSKLQVKITNISSATPVRGLRAVVHNQTLATRDVVWPQRSVTLHGTSSGLYRYAAEHSTIPVEVSWTVRSLRIPFRRITRTHTFHSPLVDGDVVASGV</sequence>
<name>A0A418Q5C5_9CORY</name>
<organism evidence="1 2">
    <name type="scientific">Corynebacterium falsenii</name>
    <dbReference type="NCBI Taxonomy" id="108486"/>
    <lineage>
        <taxon>Bacteria</taxon>
        <taxon>Bacillati</taxon>
        <taxon>Actinomycetota</taxon>
        <taxon>Actinomycetes</taxon>
        <taxon>Mycobacteriales</taxon>
        <taxon>Corynebacteriaceae</taxon>
        <taxon>Corynebacterium</taxon>
    </lineage>
</organism>
<dbReference type="AlphaFoldDB" id="A0A418Q5C5"/>
<proteinExistence type="predicted"/>
<accession>A0A418Q5C5</accession>
<dbReference type="STRING" id="1451189.CFAL_08215"/>
<evidence type="ECO:0000313" key="1">
    <source>
        <dbReference type="EMBL" id="RIX33776.1"/>
    </source>
</evidence>
<protein>
    <submittedName>
        <fullName evidence="1">Uncharacterized protein</fullName>
    </submittedName>
</protein>
<keyword evidence="2" id="KW-1185">Reference proteome</keyword>
<gene>
    <name evidence="1" type="ORF">D3M95_09695</name>
</gene>
<dbReference type="RefSeq" id="WP_025403206.1">
    <property type="nucleotide sequence ID" value="NZ_CBCRUA010000001.1"/>
</dbReference>
<dbReference type="EMBL" id="QXJK01000012">
    <property type="protein sequence ID" value="RIX33776.1"/>
    <property type="molecule type" value="Genomic_DNA"/>
</dbReference>
<evidence type="ECO:0000313" key="2">
    <source>
        <dbReference type="Proteomes" id="UP000285278"/>
    </source>
</evidence>
<reference evidence="1 2" key="1">
    <citation type="submission" date="2018-09" db="EMBL/GenBank/DDBJ databases">
        <title>Optimization and identification of Corynebacterium falsenii FN1-14 from fish paste.</title>
        <authorList>
            <person name="Daroonpunt R."/>
            <person name="Tanasupawat S."/>
        </authorList>
    </citation>
    <scope>NUCLEOTIDE SEQUENCE [LARGE SCALE GENOMIC DNA]</scope>
    <source>
        <strain evidence="1 2">FN1-14</strain>
    </source>
</reference>
<dbReference type="Proteomes" id="UP000285278">
    <property type="component" value="Unassembled WGS sequence"/>
</dbReference>
<comment type="caution">
    <text evidence="1">The sequence shown here is derived from an EMBL/GenBank/DDBJ whole genome shotgun (WGS) entry which is preliminary data.</text>
</comment>